<dbReference type="FunFam" id="4.10.240.10:FF:000003">
    <property type="entry name" value="C6 transcription factor (Leu3)"/>
    <property type="match status" value="1"/>
</dbReference>
<dbReference type="InterPro" id="IPR001138">
    <property type="entry name" value="Zn2Cys6_DnaBD"/>
</dbReference>
<keyword evidence="11" id="KW-1185">Reference proteome</keyword>
<dbReference type="InterPro" id="IPR036864">
    <property type="entry name" value="Zn2-C6_fun-type_DNA-bd_sf"/>
</dbReference>
<evidence type="ECO:0000313" key="11">
    <source>
        <dbReference type="Proteomes" id="UP001306508"/>
    </source>
</evidence>
<evidence type="ECO:0000256" key="4">
    <source>
        <dbReference type="ARBA" id="ARBA00023015"/>
    </source>
</evidence>
<dbReference type="PANTHER" id="PTHR31845:SF6">
    <property type="entry name" value="TRANSCRIPTION FACTOR SEF1-RELATED"/>
    <property type="match status" value="1"/>
</dbReference>
<evidence type="ECO:0000256" key="1">
    <source>
        <dbReference type="ARBA" id="ARBA00004123"/>
    </source>
</evidence>
<dbReference type="InterPro" id="IPR051089">
    <property type="entry name" value="prtT"/>
</dbReference>
<keyword evidence="7" id="KW-0539">Nucleus</keyword>
<dbReference type="PANTHER" id="PTHR31845">
    <property type="entry name" value="FINGER DOMAIN PROTEIN, PUTATIVE-RELATED"/>
    <property type="match status" value="1"/>
</dbReference>
<dbReference type="AlphaFoldDB" id="A0AAN8A8H6"/>
<accession>A0AAN8A8H6</accession>
<dbReference type="GO" id="GO:0005634">
    <property type="term" value="C:nucleus"/>
    <property type="evidence" value="ECO:0007669"/>
    <property type="project" value="UniProtKB-SubCell"/>
</dbReference>
<keyword evidence="6" id="KW-0804">Transcription</keyword>
<gene>
    <name evidence="10" type="ORF">RI543_003351</name>
</gene>
<keyword evidence="5" id="KW-0238">DNA-binding</keyword>
<dbReference type="CDD" id="cd00067">
    <property type="entry name" value="GAL4"/>
    <property type="match status" value="1"/>
</dbReference>
<dbReference type="CDD" id="cd12148">
    <property type="entry name" value="fungal_TF_MHR"/>
    <property type="match status" value="1"/>
</dbReference>
<evidence type="ECO:0000313" key="10">
    <source>
        <dbReference type="EMBL" id="KAK5779460.1"/>
    </source>
</evidence>
<keyword evidence="4" id="KW-0805">Transcription regulation</keyword>
<keyword evidence="3" id="KW-0862">Zinc</keyword>
<dbReference type="Gene3D" id="4.10.240.10">
    <property type="entry name" value="Zn(2)-C6 fungal-type DNA-binding domain"/>
    <property type="match status" value="1"/>
</dbReference>
<organism evidence="10 11">
    <name type="scientific">Arxiozyma heterogenica</name>
    <dbReference type="NCBI Taxonomy" id="278026"/>
    <lineage>
        <taxon>Eukaryota</taxon>
        <taxon>Fungi</taxon>
        <taxon>Dikarya</taxon>
        <taxon>Ascomycota</taxon>
        <taxon>Saccharomycotina</taxon>
        <taxon>Saccharomycetes</taxon>
        <taxon>Saccharomycetales</taxon>
        <taxon>Saccharomycetaceae</taxon>
        <taxon>Arxiozyma</taxon>
    </lineage>
</organism>
<evidence type="ECO:0000256" key="3">
    <source>
        <dbReference type="ARBA" id="ARBA00022833"/>
    </source>
</evidence>
<feature type="domain" description="Zn(2)-C6 fungal-type" evidence="9">
    <location>
        <begin position="88"/>
        <end position="121"/>
    </location>
</feature>
<reference evidence="11" key="1">
    <citation type="submission" date="2023-07" db="EMBL/GenBank/DDBJ databases">
        <title>A draft genome of Kazachstania heterogenica Y-27499.</title>
        <authorList>
            <person name="Donic C."/>
            <person name="Kralova J.S."/>
            <person name="Fidel L."/>
            <person name="Ben-Dor S."/>
            <person name="Jung S."/>
        </authorList>
    </citation>
    <scope>NUCLEOTIDE SEQUENCE [LARGE SCALE GENOMIC DNA]</scope>
    <source>
        <strain evidence="11">Y27499</strain>
    </source>
</reference>
<dbReference type="SMART" id="SM00066">
    <property type="entry name" value="GAL4"/>
    <property type="match status" value="1"/>
</dbReference>
<keyword evidence="2" id="KW-0479">Metal-binding</keyword>
<evidence type="ECO:0000256" key="6">
    <source>
        <dbReference type="ARBA" id="ARBA00023163"/>
    </source>
</evidence>
<name>A0AAN8A8H6_9SACH</name>
<dbReference type="GO" id="GO:0006351">
    <property type="term" value="P:DNA-templated transcription"/>
    <property type="evidence" value="ECO:0007669"/>
    <property type="project" value="InterPro"/>
</dbReference>
<dbReference type="Pfam" id="PF04082">
    <property type="entry name" value="Fungal_trans"/>
    <property type="match status" value="1"/>
</dbReference>
<dbReference type="InterPro" id="IPR007219">
    <property type="entry name" value="XnlR_reg_dom"/>
</dbReference>
<comment type="subcellular location">
    <subcellularLocation>
        <location evidence="1">Nucleus</location>
    </subcellularLocation>
</comment>
<evidence type="ECO:0000256" key="8">
    <source>
        <dbReference type="SAM" id="MobiDB-lite"/>
    </source>
</evidence>
<comment type="caution">
    <text evidence="10">The sequence shown here is derived from an EMBL/GenBank/DDBJ whole genome shotgun (WGS) entry which is preliminary data.</text>
</comment>
<evidence type="ECO:0000259" key="9">
    <source>
        <dbReference type="PROSITE" id="PS50048"/>
    </source>
</evidence>
<feature type="region of interest" description="Disordered" evidence="8">
    <location>
        <begin position="227"/>
        <end position="247"/>
    </location>
</feature>
<dbReference type="GO" id="GO:0000981">
    <property type="term" value="F:DNA-binding transcription factor activity, RNA polymerase II-specific"/>
    <property type="evidence" value="ECO:0007669"/>
    <property type="project" value="InterPro"/>
</dbReference>
<dbReference type="PROSITE" id="PS00463">
    <property type="entry name" value="ZN2_CY6_FUNGAL_1"/>
    <property type="match status" value="1"/>
</dbReference>
<dbReference type="PROSITE" id="PS50048">
    <property type="entry name" value="ZN2_CY6_FUNGAL_2"/>
    <property type="match status" value="1"/>
</dbReference>
<feature type="region of interest" description="Disordered" evidence="8">
    <location>
        <begin position="1013"/>
        <end position="1032"/>
    </location>
</feature>
<sequence length="1103" mass="125004">MSCTTNIINANDNGINSPDNKKQKIGLSKNGTIQTTSASSSPSLSQTTIKTTSILERNLSNAINAANLKYKQSVTSNPIGLNHRPVTSCSHCRQHKIKCDANQKYPEPCTRCKKFDLFCEINPKFTPKKGSQLQTMRKDIDELKLKVKHLLANESLLINILKESNINFNNNNSNNNNNNNNSINNMALKKWDDIDETLINTSNSNNNEQNKNIEMTNIVQQPISSDQLHSNNSLFDNNVDQTSRSRTQSPIDKLLLKNNGMTNLQNVPLPASTQLQLSKQSSTMAIIDTSPATNVSASMGVSKTTVHSSSTSQNNIELSSKTIETTTISSLEPPFVGETGNIKEFILGDVHISVEKASQLHKMFIDEYLPYLSIMFSTSVVELYSQSKLLFWTVILTACLSDPSPALYIKLSPLVKQLAIELCCLCTPRSTHLSQALTILAIWPLPNQKVLDDCSYRFINLAKSLSYQLGLHRGEFIYEFTRNQKLMPNAKKWRTRTWLGIFFTEICWSTILGLPPTSQIDYLVETAKHSEEMDKQEVINDIMNKIDDDYDNSKPYTFKLPSRFKKLIYLASFQMKLCNVMGSSIESSHGLIDPKERSGALMVLEKELNDSNKDLDFESDIVVHIYYLYVILNICCFAFLPQTPIKDQSQYITKAYFCATKCITLVSKLVEKKPLITLPIYVRQSITFSGLMLFKLQLNSLIINRYLNSARQSIVTVHRLFRNQSSAWSHVENDITRTATMLEKANMILITHPEVFTEGVGIISRIRSHLTGSLFYDFVWCVHEARRRQMDPNCNTNKREDERYYEKRLYPLPLYNHIQKEDFQTVTETTPNGTTVTTLVPTSNALKIAEQTARGKNGKEHGMMTINGIPLSMLDETGSVKNYHSLFQGTGFDWSYSSWSSPSGTVTPYTTTASVNSENINENDMKITEEVQPSIQYNRSVSSMKQSLNQTKISQSLFHTKKHIPSSFDKYTQTPYLNNTNTSTNINTSMSENITLFNNNSNKVEEQVVAERSNNINKDGHNTMESNLEDDSNRNVNYINKINDSNNNKRKGKEKQLNSDEALEATYLNDFFQQQSLGWTEGDLNTDDLFGWYDNVNNVEPEF</sequence>
<dbReference type="Pfam" id="PF00172">
    <property type="entry name" value="Zn_clus"/>
    <property type="match status" value="1"/>
</dbReference>
<feature type="region of interest" description="Disordered" evidence="8">
    <location>
        <begin position="1"/>
        <end position="22"/>
    </location>
</feature>
<dbReference type="GO" id="GO:0001216">
    <property type="term" value="F:DNA-binding transcription activator activity"/>
    <property type="evidence" value="ECO:0007669"/>
    <property type="project" value="UniProtKB-ARBA"/>
</dbReference>
<evidence type="ECO:0000256" key="5">
    <source>
        <dbReference type="ARBA" id="ARBA00023125"/>
    </source>
</evidence>
<dbReference type="SUPFAM" id="SSF57701">
    <property type="entry name" value="Zn2/Cys6 DNA-binding domain"/>
    <property type="match status" value="1"/>
</dbReference>
<proteinExistence type="predicted"/>
<feature type="compositionally biased region" description="Polar residues" evidence="8">
    <location>
        <begin position="1"/>
        <end position="18"/>
    </location>
</feature>
<dbReference type="GO" id="GO:0000976">
    <property type="term" value="F:transcription cis-regulatory region binding"/>
    <property type="evidence" value="ECO:0007669"/>
    <property type="project" value="TreeGrafter"/>
</dbReference>
<protein>
    <recommendedName>
        <fullName evidence="9">Zn(2)-C6 fungal-type domain-containing protein</fullName>
    </recommendedName>
</protein>
<dbReference type="GO" id="GO:0008270">
    <property type="term" value="F:zinc ion binding"/>
    <property type="evidence" value="ECO:0007669"/>
    <property type="project" value="InterPro"/>
</dbReference>
<evidence type="ECO:0000256" key="2">
    <source>
        <dbReference type="ARBA" id="ARBA00022723"/>
    </source>
</evidence>
<dbReference type="EMBL" id="JAWIZZ010000047">
    <property type="protein sequence ID" value="KAK5779460.1"/>
    <property type="molecule type" value="Genomic_DNA"/>
</dbReference>
<evidence type="ECO:0000256" key="7">
    <source>
        <dbReference type="ARBA" id="ARBA00023242"/>
    </source>
</evidence>
<dbReference type="Proteomes" id="UP001306508">
    <property type="component" value="Unassembled WGS sequence"/>
</dbReference>